<feature type="chain" id="PRO_5004167644" evidence="4">
    <location>
        <begin position="20"/>
        <end position="113"/>
    </location>
</feature>
<dbReference type="EMBL" id="DQ886725">
    <property type="protein sequence ID" value="ABI52642.1"/>
    <property type="molecule type" value="mRNA"/>
</dbReference>
<dbReference type="Pfam" id="PF07771">
    <property type="entry name" value="TSGP1"/>
    <property type="match status" value="1"/>
</dbReference>
<reference evidence="5" key="1">
    <citation type="journal article" date="2008" name="Insect Biochem. Mol. Biol.">
        <title>Comparative sialomics between hard and soft ticks: implications for the evolution of blood-feeding behavior.</title>
        <authorList>
            <person name="Mans B.J."/>
            <person name="Andersen J.F."/>
            <person name="Francischetti I.M."/>
            <person name="Valenzuela J.G."/>
            <person name="Schwan T.G."/>
            <person name="Pham V.M."/>
            <person name="Garfield M.K."/>
            <person name="Hammer C.H."/>
            <person name="Ribeiro J.M."/>
        </authorList>
    </citation>
    <scope>NUCLEOTIDE SEQUENCE</scope>
    <source>
        <strain evidence="5">AM-21</strain>
        <tissue evidence="5">Adult salivary gland</tissue>
    </source>
</reference>
<feature type="signal peptide" evidence="4">
    <location>
        <begin position="1"/>
        <end position="19"/>
    </location>
</feature>
<sequence>MKHVLLFAVLAVLVLEIHGNDLGVEFGCPEKAQPPGEVGCMYFCRDKTDTKWVAGIYRNGSPCEYSDDAEGACQDGLCHYKGPKSGTKRQPATRRPPSRTTPRGTDEDEWEDK</sequence>
<evidence type="ECO:0000256" key="2">
    <source>
        <dbReference type="ARBA" id="ARBA00022525"/>
    </source>
</evidence>
<feature type="region of interest" description="Disordered" evidence="3">
    <location>
        <begin position="81"/>
        <end position="113"/>
    </location>
</feature>
<accession>Q09JX1</accession>
<feature type="compositionally biased region" description="Low complexity" evidence="3">
    <location>
        <begin position="93"/>
        <end position="103"/>
    </location>
</feature>
<dbReference type="InterPro" id="IPR011694">
    <property type="entry name" value="Ixonnexin-like"/>
</dbReference>
<proteinExistence type="evidence at transcript level"/>
<organism evidence="5">
    <name type="scientific">Argas monolakensis</name>
    <name type="common">Mono lake bird tick</name>
    <dbReference type="NCBI Taxonomy" id="34602"/>
    <lineage>
        <taxon>Eukaryota</taxon>
        <taxon>Metazoa</taxon>
        <taxon>Ecdysozoa</taxon>
        <taxon>Arthropoda</taxon>
        <taxon>Chelicerata</taxon>
        <taxon>Arachnida</taxon>
        <taxon>Acari</taxon>
        <taxon>Parasitiformes</taxon>
        <taxon>Ixodida</taxon>
        <taxon>Ixodoidea</taxon>
        <taxon>Argasidae</taxon>
        <taxon>Argasinae</taxon>
        <taxon>Argas</taxon>
    </lineage>
</organism>
<dbReference type="GO" id="GO:0005576">
    <property type="term" value="C:extracellular region"/>
    <property type="evidence" value="ECO:0007669"/>
    <property type="project" value="UniProtKB-SubCell"/>
</dbReference>
<protein>
    <submittedName>
        <fullName evidence="5">BTSP</fullName>
    </submittedName>
</protein>
<evidence type="ECO:0000313" key="5">
    <source>
        <dbReference type="EMBL" id="ABI52642.1"/>
    </source>
</evidence>
<keyword evidence="4" id="KW-0732">Signal</keyword>
<evidence type="ECO:0000256" key="3">
    <source>
        <dbReference type="SAM" id="MobiDB-lite"/>
    </source>
</evidence>
<dbReference type="AlphaFoldDB" id="Q09JX1"/>
<evidence type="ECO:0000256" key="4">
    <source>
        <dbReference type="SAM" id="SignalP"/>
    </source>
</evidence>
<name>Q09JX1_ARGMO</name>
<dbReference type="CDD" id="cd23501">
    <property type="entry name" value="TSLPI_Salp14_NTD"/>
    <property type="match status" value="1"/>
</dbReference>
<keyword evidence="2" id="KW-0964">Secreted</keyword>
<evidence type="ECO:0000256" key="1">
    <source>
        <dbReference type="ARBA" id="ARBA00004613"/>
    </source>
</evidence>
<comment type="subcellular location">
    <subcellularLocation>
        <location evidence="1">Secreted</location>
    </subcellularLocation>
</comment>